<dbReference type="InterPro" id="IPR000014">
    <property type="entry name" value="PAS"/>
</dbReference>
<reference evidence="3 4" key="1">
    <citation type="submission" date="2022-10" db="EMBL/GenBank/DDBJ databases">
        <authorList>
            <person name="Xie J."/>
            <person name="Shen N."/>
        </authorList>
    </citation>
    <scope>NUCLEOTIDE SEQUENCE [LARGE SCALE GENOMIC DNA]</scope>
    <source>
        <strain evidence="3 4">DSM 41681</strain>
    </source>
</reference>
<dbReference type="RefSeq" id="WP_324774519.1">
    <property type="nucleotide sequence ID" value="NZ_BAAATS010000005.1"/>
</dbReference>
<dbReference type="Pfam" id="PF00196">
    <property type="entry name" value="GerE"/>
    <property type="match status" value="1"/>
</dbReference>
<dbReference type="SMART" id="SM00421">
    <property type="entry name" value="HTH_LUXR"/>
    <property type="match status" value="1"/>
</dbReference>
<dbReference type="PROSITE" id="PS50043">
    <property type="entry name" value="HTH_LUXR_2"/>
    <property type="match status" value="1"/>
</dbReference>
<name>A0ABU6CMA1_9ACTN</name>
<dbReference type="Gene3D" id="3.30.450.20">
    <property type="entry name" value="PAS domain"/>
    <property type="match status" value="1"/>
</dbReference>
<dbReference type="EMBL" id="JAOZYB010000345">
    <property type="protein sequence ID" value="MEB3965860.1"/>
    <property type="molecule type" value="Genomic_DNA"/>
</dbReference>
<dbReference type="SUPFAM" id="SSF55785">
    <property type="entry name" value="PYP-like sensor domain (PAS domain)"/>
    <property type="match status" value="1"/>
</dbReference>
<dbReference type="InterPro" id="IPR036388">
    <property type="entry name" value="WH-like_DNA-bd_sf"/>
</dbReference>
<dbReference type="InterPro" id="IPR000792">
    <property type="entry name" value="Tscrpt_reg_LuxR_C"/>
</dbReference>
<evidence type="ECO:0000256" key="1">
    <source>
        <dbReference type="SAM" id="MobiDB-lite"/>
    </source>
</evidence>
<feature type="domain" description="HTH luxR-type" evidence="2">
    <location>
        <begin position="127"/>
        <end position="192"/>
    </location>
</feature>
<evidence type="ECO:0000313" key="4">
    <source>
        <dbReference type="Proteomes" id="UP001352223"/>
    </source>
</evidence>
<dbReference type="Gene3D" id="1.10.10.10">
    <property type="entry name" value="Winged helix-like DNA-binding domain superfamily/Winged helix DNA-binding domain"/>
    <property type="match status" value="1"/>
</dbReference>
<feature type="region of interest" description="Disordered" evidence="1">
    <location>
        <begin position="199"/>
        <end position="220"/>
    </location>
</feature>
<dbReference type="Proteomes" id="UP001352223">
    <property type="component" value="Unassembled WGS sequence"/>
</dbReference>
<evidence type="ECO:0000313" key="3">
    <source>
        <dbReference type="EMBL" id="MEB3965860.1"/>
    </source>
</evidence>
<organism evidence="3 4">
    <name type="scientific">Streptomyces kunmingensis</name>
    <dbReference type="NCBI Taxonomy" id="68225"/>
    <lineage>
        <taxon>Bacteria</taxon>
        <taxon>Bacillati</taxon>
        <taxon>Actinomycetota</taxon>
        <taxon>Actinomycetes</taxon>
        <taxon>Kitasatosporales</taxon>
        <taxon>Streptomycetaceae</taxon>
        <taxon>Streptomyces</taxon>
    </lineage>
</organism>
<dbReference type="InterPro" id="IPR035965">
    <property type="entry name" value="PAS-like_dom_sf"/>
</dbReference>
<dbReference type="Pfam" id="PF08448">
    <property type="entry name" value="PAS_4"/>
    <property type="match status" value="1"/>
</dbReference>
<accession>A0ABU6CMA1</accession>
<evidence type="ECO:0000259" key="2">
    <source>
        <dbReference type="PROSITE" id="PS50043"/>
    </source>
</evidence>
<protein>
    <submittedName>
        <fullName evidence="3">PAS domain-containing protein</fullName>
    </submittedName>
</protein>
<proteinExistence type="predicted"/>
<dbReference type="InterPro" id="IPR016032">
    <property type="entry name" value="Sig_transdc_resp-reg_C-effctor"/>
</dbReference>
<sequence>MDAVVWRNRALVLFDRIPMPVAVCDPYGVVRLANAALAAEWGTTPGRLKGRELLHLFAPSDGTQVDRIVEALKLRRRSRYAVAVTWRGTDGTGRSGELMVDPVSETPNALPDLLVMLRVTGEAAPHPAAGPAPLHPNEERILALLAAGATTARAARETGLTTDGVTYHLRRLSQRWGAANRTELVARAYALGVLEPGVWPPRVRSSGPGTGAPDGTPPAL</sequence>
<dbReference type="SUPFAM" id="SSF46894">
    <property type="entry name" value="C-terminal effector domain of the bipartite response regulators"/>
    <property type="match status" value="1"/>
</dbReference>
<keyword evidence="4" id="KW-1185">Reference proteome</keyword>
<dbReference type="InterPro" id="IPR013656">
    <property type="entry name" value="PAS_4"/>
</dbReference>
<comment type="caution">
    <text evidence="3">The sequence shown here is derived from an EMBL/GenBank/DDBJ whole genome shotgun (WGS) entry which is preliminary data.</text>
</comment>
<dbReference type="CDD" id="cd00130">
    <property type="entry name" value="PAS"/>
    <property type="match status" value="1"/>
</dbReference>
<gene>
    <name evidence="3" type="ORF">OKJ48_37405</name>
</gene>